<dbReference type="Proteomes" id="UP000180235">
    <property type="component" value="Chromosome"/>
</dbReference>
<dbReference type="SUPFAM" id="SSF52172">
    <property type="entry name" value="CheY-like"/>
    <property type="match status" value="1"/>
</dbReference>
<dbReference type="InterPro" id="IPR011006">
    <property type="entry name" value="CheY-like_superfamily"/>
</dbReference>
<dbReference type="SMART" id="SM00448">
    <property type="entry name" value="REC"/>
    <property type="match status" value="1"/>
</dbReference>
<dbReference type="InterPro" id="IPR001789">
    <property type="entry name" value="Sig_transdc_resp-reg_receiver"/>
</dbReference>
<keyword evidence="6" id="KW-1185">Reference proteome</keyword>
<dbReference type="AlphaFoldDB" id="A0A1J0A8X7"/>
<dbReference type="PANTHER" id="PTHR44591">
    <property type="entry name" value="STRESS RESPONSE REGULATOR PROTEIN 1"/>
    <property type="match status" value="1"/>
</dbReference>
<dbReference type="KEGG" id="glt:GlitD10_0091"/>
<keyword evidence="1 3" id="KW-0597">Phosphoprotein</keyword>
<dbReference type="PANTHER" id="PTHR44591:SF14">
    <property type="entry name" value="PROTEIN PILG"/>
    <property type="match status" value="1"/>
</dbReference>
<dbReference type="Gene3D" id="3.40.50.2300">
    <property type="match status" value="1"/>
</dbReference>
<proteinExistence type="predicted"/>
<evidence type="ECO:0000313" key="6">
    <source>
        <dbReference type="Proteomes" id="UP000180235"/>
    </source>
</evidence>
<dbReference type="Pfam" id="PF00072">
    <property type="entry name" value="Response_reg"/>
    <property type="match status" value="1"/>
</dbReference>
<keyword evidence="2" id="KW-0902">Two-component regulatory system</keyword>
<evidence type="ECO:0000259" key="4">
    <source>
        <dbReference type="PROSITE" id="PS50110"/>
    </source>
</evidence>
<evidence type="ECO:0000313" key="5">
    <source>
        <dbReference type="EMBL" id="APB32392.1"/>
    </source>
</evidence>
<gene>
    <name evidence="5" type="primary">pilH-1</name>
    <name evidence="5" type="ORF">GlitD10_0091</name>
</gene>
<feature type="modified residue" description="4-aspartylphosphate" evidence="3">
    <location>
        <position position="57"/>
    </location>
</feature>
<protein>
    <submittedName>
        <fullName evidence="5">Response regulator receiver protein</fullName>
    </submittedName>
</protein>
<dbReference type="EMBL" id="CP017675">
    <property type="protein sequence ID" value="APB32392.1"/>
    <property type="molecule type" value="Genomic_DNA"/>
</dbReference>
<feature type="domain" description="Response regulatory" evidence="4">
    <location>
        <begin position="7"/>
        <end position="124"/>
    </location>
</feature>
<dbReference type="InterPro" id="IPR050595">
    <property type="entry name" value="Bact_response_regulator"/>
</dbReference>
<dbReference type="GO" id="GO:0000160">
    <property type="term" value="P:phosphorelay signal transduction system"/>
    <property type="evidence" value="ECO:0007669"/>
    <property type="project" value="UniProtKB-KW"/>
</dbReference>
<reference evidence="5 6" key="1">
    <citation type="submission" date="2016-10" db="EMBL/GenBank/DDBJ databases">
        <title>Description of Gloeomargarita lithophora gen. nov., sp. nov., a thylakoid-bearing basal-branching cyanobacterium with intracellular carbonates, and proposal for Gloeomargaritales ord. nov.</title>
        <authorList>
            <person name="Moreira D."/>
            <person name="Tavera R."/>
            <person name="Benzerara K."/>
            <person name="Skouri-Panet F."/>
            <person name="Couradeau E."/>
            <person name="Gerard E."/>
            <person name="Loussert C."/>
            <person name="Novelo E."/>
            <person name="Zivanovic Y."/>
            <person name="Lopez-Garcia P."/>
        </authorList>
    </citation>
    <scope>NUCLEOTIDE SEQUENCE [LARGE SCALE GENOMIC DNA]</scope>
    <source>
        <strain evidence="5 6">D10</strain>
    </source>
</reference>
<evidence type="ECO:0000256" key="3">
    <source>
        <dbReference type="PROSITE-ProRule" id="PRU00169"/>
    </source>
</evidence>
<dbReference type="PROSITE" id="PS50110">
    <property type="entry name" value="RESPONSE_REGULATORY"/>
    <property type="match status" value="1"/>
</dbReference>
<name>A0A1J0A8X7_9CYAN</name>
<dbReference type="STRING" id="1188229.GlitD10_0091"/>
<accession>A0A1J0A8X7</accession>
<evidence type="ECO:0000256" key="2">
    <source>
        <dbReference type="ARBA" id="ARBA00023012"/>
    </source>
</evidence>
<evidence type="ECO:0000256" key="1">
    <source>
        <dbReference type="ARBA" id="ARBA00022553"/>
    </source>
</evidence>
<sequence>MASLPRLVLVVEDVMAEQKLMLALLQRSGYKAVGHGSAEAAWDWLGSYELPALVVADIGLPGESGLDLCRRIRAHPDWHDLPVVMCSCRDREADRFWAQKQGATDYLTKPYTPQQLLKVVQKYVT</sequence>
<dbReference type="RefSeq" id="WP_172819617.1">
    <property type="nucleotide sequence ID" value="NZ_CP017675.1"/>
</dbReference>
<organism evidence="5 6">
    <name type="scientific">Gloeomargarita lithophora Alchichica-D10</name>
    <dbReference type="NCBI Taxonomy" id="1188229"/>
    <lineage>
        <taxon>Bacteria</taxon>
        <taxon>Bacillati</taxon>
        <taxon>Cyanobacteriota</taxon>
        <taxon>Cyanophyceae</taxon>
        <taxon>Gloeomargaritales</taxon>
        <taxon>Gloeomargaritaceae</taxon>
        <taxon>Gloeomargarita</taxon>
    </lineage>
</organism>